<sequence>MRTTARGTKREEEATFTLNAPLAALVAASVLVTGAIDADEAEAARSGGRVGGGSFRASSRSRASPRMSAQSRAAPPIGGYGYGYNSVFMPMPIMPMYGFGFGFGGMGFLFNLMFLFFVANTVLGFLSQFAENADDRRDDGEDDDFPPYDRRY</sequence>
<dbReference type="EMBL" id="CP000587">
    <property type="protein sequence ID" value="ABO97286.1"/>
    <property type="molecule type" value="Genomic_DNA"/>
</dbReference>
<protein>
    <submittedName>
        <fullName evidence="3">Uncharacterized protein</fullName>
    </submittedName>
</protein>
<dbReference type="HOGENOM" id="CLU_1725352_0_0_1"/>
<gene>
    <name evidence="3" type="ORF">OSTLU_32775</name>
</gene>
<name>A4S0K3_OSTLU</name>
<reference evidence="3 4" key="1">
    <citation type="journal article" date="2007" name="Proc. Natl. Acad. Sci. U.S.A.">
        <title>The tiny eukaryote Ostreococcus provides genomic insights into the paradox of plankton speciation.</title>
        <authorList>
            <person name="Palenik B."/>
            <person name="Grimwood J."/>
            <person name="Aerts A."/>
            <person name="Rouze P."/>
            <person name="Salamov A."/>
            <person name="Putnam N."/>
            <person name="Dupont C."/>
            <person name="Jorgensen R."/>
            <person name="Derelle E."/>
            <person name="Rombauts S."/>
            <person name="Zhou K."/>
            <person name="Otillar R."/>
            <person name="Merchant S.S."/>
            <person name="Podell S."/>
            <person name="Gaasterland T."/>
            <person name="Napoli C."/>
            <person name="Gendler K."/>
            <person name="Manuell A."/>
            <person name="Tai V."/>
            <person name="Vallon O."/>
            <person name="Piganeau G."/>
            <person name="Jancek S."/>
            <person name="Heijde M."/>
            <person name="Jabbari K."/>
            <person name="Bowler C."/>
            <person name="Lohr M."/>
            <person name="Robbens S."/>
            <person name="Werner G."/>
            <person name="Dubchak I."/>
            <person name="Pazour G.J."/>
            <person name="Ren Q."/>
            <person name="Paulsen I."/>
            <person name="Delwiche C."/>
            <person name="Schmutz J."/>
            <person name="Rokhsar D."/>
            <person name="Van de Peer Y."/>
            <person name="Moreau H."/>
            <person name="Grigoriev I.V."/>
        </authorList>
    </citation>
    <scope>NUCLEOTIDE SEQUENCE [LARGE SCALE GENOMIC DNA]</scope>
    <source>
        <strain evidence="3 4">CCE9901</strain>
    </source>
</reference>
<dbReference type="KEGG" id="olu:OSTLU_32775"/>
<dbReference type="Gramene" id="ABO97286">
    <property type="protein sequence ID" value="ABO97286"/>
    <property type="gene ID" value="OSTLU_32775"/>
</dbReference>
<feature type="transmembrane region" description="Helical" evidence="2">
    <location>
        <begin position="96"/>
        <end position="119"/>
    </location>
</feature>
<feature type="compositionally biased region" description="Low complexity" evidence="1">
    <location>
        <begin position="55"/>
        <end position="72"/>
    </location>
</feature>
<dbReference type="AlphaFoldDB" id="A4S0K3"/>
<evidence type="ECO:0000256" key="2">
    <source>
        <dbReference type="SAM" id="Phobius"/>
    </source>
</evidence>
<accession>A4S0K3</accession>
<dbReference type="RefSeq" id="XP_001418993.1">
    <property type="nucleotide sequence ID" value="XM_001418956.1"/>
</dbReference>
<keyword evidence="2" id="KW-0472">Membrane</keyword>
<dbReference type="OMA" id="WVANFFL"/>
<proteinExistence type="predicted"/>
<evidence type="ECO:0000313" key="3">
    <source>
        <dbReference type="EMBL" id="ABO97286.1"/>
    </source>
</evidence>
<keyword evidence="2" id="KW-1133">Transmembrane helix</keyword>
<dbReference type="Proteomes" id="UP000001568">
    <property type="component" value="Chromosome 7"/>
</dbReference>
<keyword evidence="4" id="KW-1185">Reference proteome</keyword>
<keyword evidence="2" id="KW-0812">Transmembrane</keyword>
<organism evidence="3 4">
    <name type="scientific">Ostreococcus lucimarinus (strain CCE9901)</name>
    <dbReference type="NCBI Taxonomy" id="436017"/>
    <lineage>
        <taxon>Eukaryota</taxon>
        <taxon>Viridiplantae</taxon>
        <taxon>Chlorophyta</taxon>
        <taxon>Mamiellophyceae</taxon>
        <taxon>Mamiellales</taxon>
        <taxon>Bathycoccaceae</taxon>
        <taxon>Ostreococcus</taxon>
    </lineage>
</organism>
<evidence type="ECO:0000313" key="4">
    <source>
        <dbReference type="Proteomes" id="UP000001568"/>
    </source>
</evidence>
<evidence type="ECO:0000256" key="1">
    <source>
        <dbReference type="SAM" id="MobiDB-lite"/>
    </source>
</evidence>
<dbReference type="GeneID" id="5002780"/>
<feature type="region of interest" description="Disordered" evidence="1">
    <location>
        <begin position="43"/>
        <end position="72"/>
    </location>
</feature>